<keyword evidence="2" id="KW-1185">Reference proteome</keyword>
<accession>A0A3D8SDP6</accession>
<dbReference type="Proteomes" id="UP000256645">
    <property type="component" value="Unassembled WGS sequence"/>
</dbReference>
<dbReference type="AlphaFoldDB" id="A0A3D8SDP6"/>
<dbReference type="InterPro" id="IPR050471">
    <property type="entry name" value="AB_hydrolase"/>
</dbReference>
<dbReference type="EMBL" id="PDLM01000002">
    <property type="protein sequence ID" value="RDW84433.1"/>
    <property type="molecule type" value="Genomic_DNA"/>
</dbReference>
<sequence length="375" mass="40738">MASPIETQNITFLSQRKFHNCFTVPATATHGILRVTYAIAGPELAPSADGAAADDIETVLFFGGMFGGRWIAARWDHAAMKENVRCLIIDRPSFGGSTPVPLKDRLHVSLEVIPPLLSHLGIKHIHLASHSAGTIYSLNFLHRYPELLSPTNPTVTLLSPWVHPTNSGVSLLGLASSLPNSWLNHWNKTINFIGGTLIPKLATSGTVFTAAGNLFKGKTLSEKEKAEEDVKCTEAYGVSTATDRDRLQLLSRWAREETNAGGNDEARLCLKMVAGECSWDAAEDLPEYVSRLARVWEERAAQGEGKKLRVRAVSAEDDLLIGAQGRKYFETVWEAKCGSGIRFDGSFVPGTDHDSLAEVVSGAVGTLFRVAKGED</sequence>
<proteinExistence type="predicted"/>
<protein>
    <submittedName>
        <fullName evidence="1">Uncharacterized protein</fullName>
    </submittedName>
</protein>
<dbReference type="Gene3D" id="3.40.50.1820">
    <property type="entry name" value="alpha/beta hydrolase"/>
    <property type="match status" value="1"/>
</dbReference>
<dbReference type="InterPro" id="IPR029058">
    <property type="entry name" value="AB_hydrolase_fold"/>
</dbReference>
<organism evidence="1 2">
    <name type="scientific">Coleophoma cylindrospora</name>
    <dbReference type="NCBI Taxonomy" id="1849047"/>
    <lineage>
        <taxon>Eukaryota</taxon>
        <taxon>Fungi</taxon>
        <taxon>Dikarya</taxon>
        <taxon>Ascomycota</taxon>
        <taxon>Pezizomycotina</taxon>
        <taxon>Leotiomycetes</taxon>
        <taxon>Helotiales</taxon>
        <taxon>Dermateaceae</taxon>
        <taxon>Coleophoma</taxon>
    </lineage>
</organism>
<dbReference type="STRING" id="1849047.A0A3D8SDP6"/>
<dbReference type="PANTHER" id="PTHR43433:SF10">
    <property type="entry name" value="AB HYDROLASE-1 DOMAIN-CONTAINING PROTEIN"/>
    <property type="match status" value="1"/>
</dbReference>
<gene>
    <name evidence="1" type="ORF">BP6252_02023</name>
</gene>
<evidence type="ECO:0000313" key="1">
    <source>
        <dbReference type="EMBL" id="RDW84433.1"/>
    </source>
</evidence>
<dbReference type="PANTHER" id="PTHR43433">
    <property type="entry name" value="HYDROLASE, ALPHA/BETA FOLD FAMILY PROTEIN"/>
    <property type="match status" value="1"/>
</dbReference>
<comment type="caution">
    <text evidence="1">The sequence shown here is derived from an EMBL/GenBank/DDBJ whole genome shotgun (WGS) entry which is preliminary data.</text>
</comment>
<dbReference type="OrthoDB" id="294702at2759"/>
<dbReference type="SUPFAM" id="SSF53474">
    <property type="entry name" value="alpha/beta-Hydrolases"/>
    <property type="match status" value="1"/>
</dbReference>
<evidence type="ECO:0000313" key="2">
    <source>
        <dbReference type="Proteomes" id="UP000256645"/>
    </source>
</evidence>
<name>A0A3D8SDP6_9HELO</name>
<reference evidence="1 2" key="1">
    <citation type="journal article" date="2018" name="IMA Fungus">
        <title>IMA Genome-F 9: Draft genome sequence of Annulohypoxylon stygium, Aspergillus mulundensis, Berkeleyomyces basicola (syn. Thielaviopsis basicola), Ceratocystis smalleyi, two Cercospora beticola strains, Coleophoma cylindrospora, Fusarium fracticaudum, Phialophora cf. hyalina, and Morchella septimelata.</title>
        <authorList>
            <person name="Wingfield B.D."/>
            <person name="Bills G.F."/>
            <person name="Dong Y."/>
            <person name="Huang W."/>
            <person name="Nel W.J."/>
            <person name="Swalarsk-Parry B.S."/>
            <person name="Vaghefi N."/>
            <person name="Wilken P.M."/>
            <person name="An Z."/>
            <person name="de Beer Z.W."/>
            <person name="De Vos L."/>
            <person name="Chen L."/>
            <person name="Duong T.A."/>
            <person name="Gao Y."/>
            <person name="Hammerbacher A."/>
            <person name="Kikkert J.R."/>
            <person name="Li Y."/>
            <person name="Li H."/>
            <person name="Li K."/>
            <person name="Li Q."/>
            <person name="Liu X."/>
            <person name="Ma X."/>
            <person name="Naidoo K."/>
            <person name="Pethybridge S.J."/>
            <person name="Sun J."/>
            <person name="Steenkamp E.T."/>
            <person name="van der Nest M.A."/>
            <person name="van Wyk S."/>
            <person name="Wingfield M.J."/>
            <person name="Xiong C."/>
            <person name="Yue Q."/>
            <person name="Zhang X."/>
        </authorList>
    </citation>
    <scope>NUCLEOTIDE SEQUENCE [LARGE SCALE GENOMIC DNA]</scope>
    <source>
        <strain evidence="1 2">BP6252</strain>
    </source>
</reference>